<comment type="subcellular location">
    <subcellularLocation>
        <location evidence="1">Nucleus</location>
    </subcellularLocation>
</comment>
<evidence type="ECO:0000259" key="9">
    <source>
        <dbReference type="PROSITE" id="PS51294"/>
    </source>
</evidence>
<dbReference type="Pfam" id="PF00249">
    <property type="entry name" value="Myb_DNA-binding"/>
    <property type="match status" value="1"/>
</dbReference>
<feature type="region of interest" description="Disordered" evidence="6">
    <location>
        <begin position="363"/>
        <end position="438"/>
    </location>
</feature>
<feature type="compositionally biased region" description="Basic and acidic residues" evidence="6">
    <location>
        <begin position="149"/>
        <end position="160"/>
    </location>
</feature>
<keyword evidence="11" id="KW-1185">Reference proteome</keyword>
<dbReference type="InterPro" id="IPR017930">
    <property type="entry name" value="Myb_dom"/>
</dbReference>
<evidence type="ECO:0000259" key="8">
    <source>
        <dbReference type="PROSITE" id="PS51293"/>
    </source>
</evidence>
<dbReference type="PROSITE" id="PS50090">
    <property type="entry name" value="MYB_LIKE"/>
    <property type="match status" value="1"/>
</dbReference>
<feature type="compositionally biased region" description="Basic and acidic residues" evidence="6">
    <location>
        <begin position="13"/>
        <end position="30"/>
    </location>
</feature>
<dbReference type="InterPro" id="IPR017884">
    <property type="entry name" value="SANT_dom"/>
</dbReference>
<feature type="compositionally biased region" description="Basic residues" evidence="6">
    <location>
        <begin position="129"/>
        <end position="139"/>
    </location>
</feature>
<dbReference type="PANTHER" id="PTHR12802">
    <property type="entry name" value="SWI/SNF COMPLEX-RELATED"/>
    <property type="match status" value="1"/>
</dbReference>
<dbReference type="Proteomes" id="UP001341281">
    <property type="component" value="Chromosome 05"/>
</dbReference>
<name>A0AAQ3TKZ2_PASNO</name>
<evidence type="ECO:0000256" key="5">
    <source>
        <dbReference type="ARBA" id="ARBA00023242"/>
    </source>
</evidence>
<dbReference type="FunFam" id="1.10.10.60:FF:000023">
    <property type="entry name" value="protein REVEILLE 6 isoform X1"/>
    <property type="match status" value="1"/>
</dbReference>
<feature type="compositionally biased region" description="Low complexity" evidence="6">
    <location>
        <begin position="392"/>
        <end position="407"/>
    </location>
</feature>
<dbReference type="InterPro" id="IPR009057">
    <property type="entry name" value="Homeodomain-like_sf"/>
</dbReference>
<dbReference type="InterPro" id="IPR006447">
    <property type="entry name" value="Myb_dom_plants"/>
</dbReference>
<feature type="domain" description="Myb-like" evidence="7">
    <location>
        <begin position="51"/>
        <end position="101"/>
    </location>
</feature>
<feature type="region of interest" description="Disordered" evidence="6">
    <location>
        <begin position="108"/>
        <end position="160"/>
    </location>
</feature>
<reference evidence="10 11" key="1">
    <citation type="submission" date="2024-02" db="EMBL/GenBank/DDBJ databases">
        <title>High-quality chromosome-scale genome assembly of Pensacola bahiagrass (Paspalum notatum Flugge var. saurae).</title>
        <authorList>
            <person name="Vega J.M."/>
            <person name="Podio M."/>
            <person name="Orjuela J."/>
            <person name="Siena L.A."/>
            <person name="Pessino S.C."/>
            <person name="Combes M.C."/>
            <person name="Mariac C."/>
            <person name="Albertini E."/>
            <person name="Pupilli F."/>
            <person name="Ortiz J.P.A."/>
            <person name="Leblanc O."/>
        </authorList>
    </citation>
    <scope>NUCLEOTIDE SEQUENCE [LARGE SCALE GENOMIC DNA]</scope>
    <source>
        <strain evidence="10">R1</strain>
        <tissue evidence="10">Leaf</tissue>
    </source>
</reference>
<evidence type="ECO:0000256" key="3">
    <source>
        <dbReference type="ARBA" id="ARBA00023125"/>
    </source>
</evidence>
<feature type="region of interest" description="Disordered" evidence="6">
    <location>
        <begin position="457"/>
        <end position="480"/>
    </location>
</feature>
<evidence type="ECO:0008006" key="12">
    <source>
        <dbReference type="Google" id="ProtNLM"/>
    </source>
</evidence>
<dbReference type="GO" id="GO:0010468">
    <property type="term" value="P:regulation of gene expression"/>
    <property type="evidence" value="ECO:0007669"/>
    <property type="project" value="UniProtKB-ARBA"/>
</dbReference>
<keyword evidence="5" id="KW-0539">Nucleus</keyword>
<keyword evidence="2" id="KW-0805">Transcription regulation</keyword>
<dbReference type="SUPFAM" id="SSF46689">
    <property type="entry name" value="Homeodomain-like"/>
    <property type="match status" value="1"/>
</dbReference>
<keyword evidence="4" id="KW-0804">Transcription</keyword>
<sequence length="480" mass="51006">MACLERNPMATDEADRAGSETAADHRKDPLDSGDMDLSGEEHVPKARKPYTITKQREKWTEDEHRRFLEALQLHGRAWRRIQEHIGTKTAVQIRSHAQKFFTKVVRDSSSGCNASTGGAAPAIQIPPPRPKRKPAHPYPRKADGASAAKRHEPALKQLEKPDLRMRDVDDGSPTSVLTAAQTVLRAEALGGVFADSLSASRSPALSAACSDEHGDGGGGSPGSSVDREDGCVSQSMATAEKATRVLYTKVFGDANEASHLGSEAPVFKLFGRNVAVKDSYEHPQDGRGLKTDASPGSVVAQATRSANPFGAAEGSSWNPWPSSVPPLMYFVPQPDGFAAQHVVPWLGYNGSLPCALFYPQPQAAPSTQQAAERPDDQRRMQREGSLTGSNTASSAVPAAAAAQNSDAAESHHGAGQENSNTSESRTAPPAAGPRLTKCASSASFSRRGFVPYKRCAAESEAARPVAPGEEADGELTRLCL</sequence>
<dbReference type="GO" id="GO:0005634">
    <property type="term" value="C:nucleus"/>
    <property type="evidence" value="ECO:0007669"/>
    <property type="project" value="UniProtKB-SubCell"/>
</dbReference>
<feature type="compositionally biased region" description="Polar residues" evidence="6">
    <location>
        <begin position="416"/>
        <end position="425"/>
    </location>
</feature>
<evidence type="ECO:0000313" key="10">
    <source>
        <dbReference type="EMBL" id="WVZ74167.1"/>
    </source>
</evidence>
<keyword evidence="3" id="KW-0238">DNA-binding</keyword>
<dbReference type="PROSITE" id="PS51294">
    <property type="entry name" value="HTH_MYB"/>
    <property type="match status" value="1"/>
</dbReference>
<dbReference type="NCBIfam" id="TIGR01557">
    <property type="entry name" value="myb_SHAQKYF"/>
    <property type="match status" value="1"/>
</dbReference>
<protein>
    <recommendedName>
        <fullName evidence="12">LHY</fullName>
    </recommendedName>
</protein>
<organism evidence="10 11">
    <name type="scientific">Paspalum notatum var. saurae</name>
    <dbReference type="NCBI Taxonomy" id="547442"/>
    <lineage>
        <taxon>Eukaryota</taxon>
        <taxon>Viridiplantae</taxon>
        <taxon>Streptophyta</taxon>
        <taxon>Embryophyta</taxon>
        <taxon>Tracheophyta</taxon>
        <taxon>Spermatophyta</taxon>
        <taxon>Magnoliopsida</taxon>
        <taxon>Liliopsida</taxon>
        <taxon>Poales</taxon>
        <taxon>Poaceae</taxon>
        <taxon>PACMAD clade</taxon>
        <taxon>Panicoideae</taxon>
        <taxon>Andropogonodae</taxon>
        <taxon>Paspaleae</taxon>
        <taxon>Paspalinae</taxon>
        <taxon>Paspalum</taxon>
    </lineage>
</organism>
<evidence type="ECO:0000256" key="1">
    <source>
        <dbReference type="ARBA" id="ARBA00004123"/>
    </source>
</evidence>
<dbReference type="AlphaFoldDB" id="A0AAQ3TKZ2"/>
<evidence type="ECO:0000256" key="2">
    <source>
        <dbReference type="ARBA" id="ARBA00023015"/>
    </source>
</evidence>
<dbReference type="InterPro" id="IPR001005">
    <property type="entry name" value="SANT/Myb"/>
</dbReference>
<dbReference type="EMBL" id="CP144749">
    <property type="protein sequence ID" value="WVZ74167.1"/>
    <property type="molecule type" value="Genomic_DNA"/>
</dbReference>
<feature type="region of interest" description="Disordered" evidence="6">
    <location>
        <begin position="1"/>
        <end position="49"/>
    </location>
</feature>
<dbReference type="GO" id="GO:0003677">
    <property type="term" value="F:DNA binding"/>
    <property type="evidence" value="ECO:0007669"/>
    <property type="project" value="UniProtKB-KW"/>
</dbReference>
<dbReference type="CDD" id="cd00167">
    <property type="entry name" value="SANT"/>
    <property type="match status" value="1"/>
</dbReference>
<proteinExistence type="predicted"/>
<dbReference type="SMART" id="SM00717">
    <property type="entry name" value="SANT"/>
    <property type="match status" value="1"/>
</dbReference>
<feature type="compositionally biased region" description="Basic and acidic residues" evidence="6">
    <location>
        <begin position="372"/>
        <end position="382"/>
    </location>
</feature>
<dbReference type="PANTHER" id="PTHR12802:SF178">
    <property type="entry name" value="OS02G0685200 PROTEIN"/>
    <property type="match status" value="1"/>
</dbReference>
<evidence type="ECO:0000256" key="6">
    <source>
        <dbReference type="SAM" id="MobiDB-lite"/>
    </source>
</evidence>
<feature type="region of interest" description="Disordered" evidence="6">
    <location>
        <begin position="207"/>
        <end position="234"/>
    </location>
</feature>
<accession>A0AAQ3TKZ2</accession>
<dbReference type="Gene3D" id="1.10.10.60">
    <property type="entry name" value="Homeodomain-like"/>
    <property type="match status" value="1"/>
</dbReference>
<evidence type="ECO:0000313" key="11">
    <source>
        <dbReference type="Proteomes" id="UP001341281"/>
    </source>
</evidence>
<feature type="domain" description="SANT" evidence="8">
    <location>
        <begin position="54"/>
        <end position="105"/>
    </location>
</feature>
<evidence type="ECO:0000259" key="7">
    <source>
        <dbReference type="PROSITE" id="PS50090"/>
    </source>
</evidence>
<dbReference type="PROSITE" id="PS51293">
    <property type="entry name" value="SANT"/>
    <property type="match status" value="1"/>
</dbReference>
<feature type="domain" description="HTH myb-type" evidence="9">
    <location>
        <begin position="51"/>
        <end position="105"/>
    </location>
</feature>
<evidence type="ECO:0000256" key="4">
    <source>
        <dbReference type="ARBA" id="ARBA00023163"/>
    </source>
</evidence>
<gene>
    <name evidence="10" type="ORF">U9M48_022382</name>
</gene>